<keyword evidence="3" id="KW-1185">Reference proteome</keyword>
<feature type="signal peptide" evidence="1">
    <location>
        <begin position="1"/>
        <end position="20"/>
    </location>
</feature>
<dbReference type="EMBL" id="SEWF01000024">
    <property type="protein sequence ID" value="RYU94538.1"/>
    <property type="molecule type" value="Genomic_DNA"/>
</dbReference>
<evidence type="ECO:0000256" key="1">
    <source>
        <dbReference type="SAM" id="SignalP"/>
    </source>
</evidence>
<organism evidence="2 3">
    <name type="scientific">Emticicia agri</name>
    <dbReference type="NCBI Taxonomy" id="2492393"/>
    <lineage>
        <taxon>Bacteria</taxon>
        <taxon>Pseudomonadati</taxon>
        <taxon>Bacteroidota</taxon>
        <taxon>Cytophagia</taxon>
        <taxon>Cytophagales</taxon>
        <taxon>Leadbetterellaceae</taxon>
        <taxon>Emticicia</taxon>
    </lineage>
</organism>
<accession>A0A4Q5LXN4</accession>
<proteinExistence type="predicted"/>
<evidence type="ECO:0000313" key="2">
    <source>
        <dbReference type="EMBL" id="RYU94538.1"/>
    </source>
</evidence>
<sequence length="346" mass="36346">MKKLLSLLILGLSTVTISFAQDKETPYLVKTYQSSEVQNLNVRTSGGGITVTGQPGNETRVEVYIRPNNWNGGTISKAEIEERLEDYELSVKKEGGTVYCLAKRKRDSGWNDWKKSLNITFKIYSPEKVSTDLQTSGGGINLKNLTGNLDFTTSGGGLKLANLGGNIKGRTSGGGIDLTGCRDIIDLSTSGGGIGADNCKGDIRLSTSGGGLRLKGLDGTIKATTSGGGVRAEEISGELITSTSGGSIHLEDIRASVRASTSGGGIDADIKSFGKYLSLSTSAGSIRVTMPMDKGLDLDLDGNRVRVPEIKNFSGRIEKDRVKGSVNGGGIPVTMDANSGSVNINE</sequence>
<name>A0A4Q5LXN4_9BACT</name>
<comment type="caution">
    <text evidence="2">The sequence shown here is derived from an EMBL/GenBank/DDBJ whole genome shotgun (WGS) entry which is preliminary data.</text>
</comment>
<dbReference type="PANTHER" id="PTHR34094:SF1">
    <property type="entry name" value="PROTEIN FAM185A"/>
    <property type="match status" value="1"/>
</dbReference>
<dbReference type="OrthoDB" id="1523429at2"/>
<protein>
    <recommendedName>
        <fullName evidence="4">Adhesin domain-containing protein</fullName>
    </recommendedName>
</protein>
<dbReference type="PANTHER" id="PTHR34094">
    <property type="match status" value="1"/>
</dbReference>
<dbReference type="AlphaFoldDB" id="A0A4Q5LXN4"/>
<gene>
    <name evidence="2" type="ORF">EWM59_16395</name>
</gene>
<dbReference type="Proteomes" id="UP000293162">
    <property type="component" value="Unassembled WGS sequence"/>
</dbReference>
<keyword evidence="1" id="KW-0732">Signal</keyword>
<reference evidence="2 3" key="1">
    <citation type="submission" date="2019-02" db="EMBL/GenBank/DDBJ databases">
        <title>Bacterial novel species Emticicia sp. 17J42-9 isolated from soil.</title>
        <authorList>
            <person name="Jung H.-Y."/>
        </authorList>
    </citation>
    <scope>NUCLEOTIDE SEQUENCE [LARGE SCALE GENOMIC DNA]</scope>
    <source>
        <strain evidence="2 3">17J42-9</strain>
    </source>
</reference>
<feature type="chain" id="PRO_5020789987" description="Adhesin domain-containing protein" evidence="1">
    <location>
        <begin position="21"/>
        <end position="346"/>
    </location>
</feature>
<dbReference type="RefSeq" id="WP_130022312.1">
    <property type="nucleotide sequence ID" value="NZ_SEWF01000024.1"/>
</dbReference>
<evidence type="ECO:0008006" key="4">
    <source>
        <dbReference type="Google" id="ProtNLM"/>
    </source>
</evidence>
<evidence type="ECO:0000313" key="3">
    <source>
        <dbReference type="Proteomes" id="UP000293162"/>
    </source>
</evidence>